<dbReference type="PANTHER" id="PTHR48078">
    <property type="entry name" value="THREONINE DEHYDRATASE, MITOCHONDRIAL-RELATED"/>
    <property type="match status" value="1"/>
</dbReference>
<reference evidence="6" key="1">
    <citation type="submission" date="2022-07" db="EMBL/GenBank/DDBJ databases">
        <title>Enhanced cultured diversity of the mouse gut microbiota enables custom-made synthetic communities.</title>
        <authorList>
            <person name="Afrizal A."/>
        </authorList>
    </citation>
    <scope>NUCLEOTIDE SEQUENCE</scope>
    <source>
        <strain evidence="6">DSM 29482</strain>
    </source>
</reference>
<dbReference type="NCBIfam" id="TIGR02035">
    <property type="entry name" value="D_Ser_am_lyase"/>
    <property type="match status" value="1"/>
</dbReference>
<comment type="catalytic activity">
    <reaction evidence="4">
        <text>D-serine = pyruvate + NH4(+)</text>
        <dbReference type="Rhea" id="RHEA:13977"/>
        <dbReference type="ChEBI" id="CHEBI:15361"/>
        <dbReference type="ChEBI" id="CHEBI:28938"/>
        <dbReference type="ChEBI" id="CHEBI:35247"/>
        <dbReference type="EC" id="4.3.1.18"/>
    </reaction>
</comment>
<dbReference type="PANTHER" id="PTHR48078:SF9">
    <property type="entry name" value="D-SERINE DEHYDRATASE"/>
    <property type="match status" value="1"/>
</dbReference>
<dbReference type="EC" id="4.3.1.18" evidence="4"/>
<dbReference type="GO" id="GO:0009097">
    <property type="term" value="P:isoleucine biosynthetic process"/>
    <property type="evidence" value="ECO:0007669"/>
    <property type="project" value="TreeGrafter"/>
</dbReference>
<dbReference type="GO" id="GO:0030170">
    <property type="term" value="F:pyridoxal phosphate binding"/>
    <property type="evidence" value="ECO:0007669"/>
    <property type="project" value="InterPro"/>
</dbReference>
<keyword evidence="7" id="KW-1185">Reference proteome</keyword>
<dbReference type="Pfam" id="PF00291">
    <property type="entry name" value="PALP"/>
    <property type="match status" value="1"/>
</dbReference>
<sequence length="446" mass="49922">MESKNFNSLEKDLPLIKEIKNLNEIFWINPNYKSFENIKNDLKTSGKDVKNAKDRLNRFAPYIENAFPETKKLGGIIESPLTKIPSMKNHIEKDLNTKIFGNLLVKLDSNLPIAGSIKARGGIYEVLKHAETLAINKGILSINDDYSKINSDKFRSFYSNYTIQVGSTGNLGLSIGIISAKLGFKVKVHMSADAKQWKKDLLRNKGVEVIEYSSDYSKAVEEGRKLSDADPNSYFIDDENSKDLFTGYGVAGYRIKEQLEEMNILVDKDHPLFVYLPCGVGRGPGGVTYGLKLVYGDSVHCSFAEPTHSPAMILGLMTELHNKICVQDFGIDNKTDADGLAVGRPSSFIGEMMENILSGSYTIDDNRLYKFLSILADEENIYLEPSALAGFMGPVFLSKEQGLEYIKKQGLLDKRDNITHICWATGGSLVPRNIMNEYYKKGKLFR</sequence>
<dbReference type="RefSeq" id="WP_042680414.1">
    <property type="nucleotide sequence ID" value="NZ_CABKTM010000019.1"/>
</dbReference>
<dbReference type="InterPro" id="IPR036052">
    <property type="entry name" value="TrpB-like_PALP_sf"/>
</dbReference>
<evidence type="ECO:0000256" key="1">
    <source>
        <dbReference type="ARBA" id="ARBA00001933"/>
    </source>
</evidence>
<dbReference type="AlphaFoldDB" id="A0A9X2S4U4"/>
<dbReference type="HAMAP" id="MF_01030">
    <property type="entry name" value="D_Ser_dehydrat"/>
    <property type="match status" value="1"/>
</dbReference>
<dbReference type="EMBL" id="JANJZL010000003">
    <property type="protein sequence ID" value="MCR2043649.1"/>
    <property type="molecule type" value="Genomic_DNA"/>
</dbReference>
<dbReference type="GO" id="GO:0016836">
    <property type="term" value="F:hydro-lyase activity"/>
    <property type="evidence" value="ECO:0007669"/>
    <property type="project" value="UniProtKB-UniRule"/>
</dbReference>
<comment type="similarity">
    <text evidence="4">Belongs to the serine/threonine dehydratase family. DsdA subfamily.</text>
</comment>
<proteinExistence type="inferred from homology"/>
<dbReference type="NCBIfam" id="NF002823">
    <property type="entry name" value="PRK02991.1"/>
    <property type="match status" value="1"/>
</dbReference>
<evidence type="ECO:0000256" key="2">
    <source>
        <dbReference type="ARBA" id="ARBA00022898"/>
    </source>
</evidence>
<evidence type="ECO:0000313" key="6">
    <source>
        <dbReference type="EMBL" id="MCR2043649.1"/>
    </source>
</evidence>
<comment type="cofactor">
    <cofactor evidence="1 4">
        <name>pyridoxal 5'-phosphate</name>
        <dbReference type="ChEBI" id="CHEBI:597326"/>
    </cofactor>
</comment>
<dbReference type="GO" id="GO:0008721">
    <property type="term" value="F:D-serine ammonia-lyase activity"/>
    <property type="evidence" value="ECO:0007669"/>
    <property type="project" value="UniProtKB-EC"/>
</dbReference>
<evidence type="ECO:0000313" key="7">
    <source>
        <dbReference type="Proteomes" id="UP001142078"/>
    </source>
</evidence>
<keyword evidence="2 4" id="KW-0663">Pyridoxal phosphate</keyword>
<gene>
    <name evidence="4" type="primary">dsdA</name>
    <name evidence="6" type="ORF">NSA23_05890</name>
</gene>
<organism evidence="6 7">
    <name type="scientific">Anaerosalibacter massiliensis</name>
    <dbReference type="NCBI Taxonomy" id="1347392"/>
    <lineage>
        <taxon>Bacteria</taxon>
        <taxon>Bacillati</taxon>
        <taxon>Bacillota</taxon>
        <taxon>Tissierellia</taxon>
        <taxon>Tissierellales</taxon>
        <taxon>Sporanaerobacteraceae</taxon>
        <taxon>Anaerosalibacter</taxon>
    </lineage>
</organism>
<protein>
    <recommendedName>
        <fullName evidence="4">Probable D-serine dehydratase</fullName>
        <ecNumber evidence="4">4.3.1.18</ecNumber>
    </recommendedName>
    <alternativeName>
        <fullName evidence="4">D-serine deaminase</fullName>
        <shortName evidence="4">DSD</shortName>
    </alternativeName>
</protein>
<keyword evidence="3 4" id="KW-0456">Lyase</keyword>
<dbReference type="GO" id="GO:0036088">
    <property type="term" value="P:D-serine catabolic process"/>
    <property type="evidence" value="ECO:0007669"/>
    <property type="project" value="TreeGrafter"/>
</dbReference>
<dbReference type="InterPro" id="IPR050147">
    <property type="entry name" value="Ser/Thr_Dehydratase"/>
</dbReference>
<feature type="modified residue" description="N6-(pyridoxal phosphate)lysine" evidence="4">
    <location>
        <position position="118"/>
    </location>
</feature>
<feature type="domain" description="Tryptophan synthase beta chain-like PALP" evidence="5">
    <location>
        <begin position="77"/>
        <end position="393"/>
    </location>
</feature>
<dbReference type="InterPro" id="IPR011780">
    <property type="entry name" value="D_Ser_am_lyase"/>
</dbReference>
<dbReference type="Proteomes" id="UP001142078">
    <property type="component" value="Unassembled WGS sequence"/>
</dbReference>
<dbReference type="InterPro" id="IPR001926">
    <property type="entry name" value="TrpB-like_PALP"/>
</dbReference>
<evidence type="ECO:0000256" key="4">
    <source>
        <dbReference type="HAMAP-Rule" id="MF_01030"/>
    </source>
</evidence>
<accession>A0A9X2S4U4</accession>
<evidence type="ECO:0000256" key="3">
    <source>
        <dbReference type="ARBA" id="ARBA00023239"/>
    </source>
</evidence>
<evidence type="ECO:0000259" key="5">
    <source>
        <dbReference type="Pfam" id="PF00291"/>
    </source>
</evidence>
<comment type="caution">
    <text evidence="6">The sequence shown here is derived from an EMBL/GenBank/DDBJ whole genome shotgun (WGS) entry which is preliminary data.</text>
</comment>
<name>A0A9X2S4U4_9FIRM</name>
<dbReference type="Gene3D" id="3.40.50.1100">
    <property type="match status" value="2"/>
</dbReference>
<dbReference type="OrthoDB" id="9780546at2"/>
<dbReference type="SUPFAM" id="SSF53686">
    <property type="entry name" value="Tryptophan synthase beta subunit-like PLP-dependent enzymes"/>
    <property type="match status" value="1"/>
</dbReference>